<dbReference type="RefSeq" id="WP_189043698.1">
    <property type="nucleotide sequence ID" value="NZ_BMJQ01000003.1"/>
</dbReference>
<sequence>MRPFGRLLPAALLLLSACLLSGCGASPDHLEVPTLPPAPATQPTVPLDSATLAQPDYRALLVAGDANRHVYTNAMLEMRDILGDAGLGIDRVRAMSADKQVFSADTYEREIVHPHTGDIGEKLSVLPGAIEPPTLALLAHRVLDLQATQPGKACFAYLVSTPSDGGLKLADGKALTPDLLDRALIGGCGTEPTVVVVSACDAGAFAAPPMTRPNRLILTASAAGANGFGCGPNVGFTTFDECFLGALDGTRSWTDVFDRTRACVTRRERLVGQATVAPQSFIGPAAAGLATPWADAARHPPRMDVRFLQGIGRFTPDALPYFPTLQARNASAATDYLHAPSPKALALTFAGTVVWVGASRGETPDDVARIALQRCEYESGGACVLFARNSNLTAASASGQPPEHPPLLVRAGRVTAETVPFIRDAQRREIAAYLAAPGPKALALSPTAEAMGTGPTAAAAIARCGSQGATDCVAYAEGDRIVLAMQP</sequence>
<accession>A0A8J2YR70</accession>
<proteinExistence type="predicted"/>
<dbReference type="Proteomes" id="UP000646365">
    <property type="component" value="Unassembled WGS sequence"/>
</dbReference>
<evidence type="ECO:0000256" key="1">
    <source>
        <dbReference type="SAM" id="SignalP"/>
    </source>
</evidence>
<keyword evidence="1" id="KW-0732">Signal</keyword>
<dbReference type="PROSITE" id="PS51257">
    <property type="entry name" value="PROKAR_LIPOPROTEIN"/>
    <property type="match status" value="1"/>
</dbReference>
<dbReference type="AlphaFoldDB" id="A0A8J2YR70"/>
<feature type="chain" id="PRO_5035202956" evidence="1">
    <location>
        <begin position="26"/>
        <end position="487"/>
    </location>
</feature>
<evidence type="ECO:0000313" key="2">
    <source>
        <dbReference type="EMBL" id="GGF08555.1"/>
    </source>
</evidence>
<reference evidence="2" key="2">
    <citation type="submission" date="2020-09" db="EMBL/GenBank/DDBJ databases">
        <authorList>
            <person name="Sun Q."/>
            <person name="Zhou Y."/>
        </authorList>
    </citation>
    <scope>NUCLEOTIDE SEQUENCE</scope>
    <source>
        <strain evidence="2">CGMCC 1.15725</strain>
    </source>
</reference>
<name>A0A8J2YR70_9PROT</name>
<comment type="caution">
    <text evidence="2">The sequence shown here is derived from an EMBL/GenBank/DDBJ whole genome shotgun (WGS) entry which is preliminary data.</text>
</comment>
<protein>
    <submittedName>
        <fullName evidence="2">Uncharacterized protein</fullName>
    </submittedName>
</protein>
<reference evidence="2" key="1">
    <citation type="journal article" date="2014" name="Int. J. Syst. Evol. Microbiol.">
        <title>Complete genome sequence of Corynebacterium casei LMG S-19264T (=DSM 44701T), isolated from a smear-ripened cheese.</title>
        <authorList>
            <consortium name="US DOE Joint Genome Institute (JGI-PGF)"/>
            <person name="Walter F."/>
            <person name="Albersmeier A."/>
            <person name="Kalinowski J."/>
            <person name="Ruckert C."/>
        </authorList>
    </citation>
    <scope>NUCLEOTIDE SEQUENCE</scope>
    <source>
        <strain evidence="2">CGMCC 1.15725</strain>
    </source>
</reference>
<evidence type="ECO:0000313" key="3">
    <source>
        <dbReference type="Proteomes" id="UP000646365"/>
    </source>
</evidence>
<organism evidence="2 3">
    <name type="scientific">Aliidongia dinghuensis</name>
    <dbReference type="NCBI Taxonomy" id="1867774"/>
    <lineage>
        <taxon>Bacteria</taxon>
        <taxon>Pseudomonadati</taxon>
        <taxon>Pseudomonadota</taxon>
        <taxon>Alphaproteobacteria</taxon>
        <taxon>Rhodospirillales</taxon>
        <taxon>Dongiaceae</taxon>
        <taxon>Aliidongia</taxon>
    </lineage>
</organism>
<keyword evidence="3" id="KW-1185">Reference proteome</keyword>
<gene>
    <name evidence="2" type="ORF">GCM10011611_12500</name>
</gene>
<dbReference type="EMBL" id="BMJQ01000003">
    <property type="protein sequence ID" value="GGF08555.1"/>
    <property type="molecule type" value="Genomic_DNA"/>
</dbReference>
<feature type="signal peptide" evidence="1">
    <location>
        <begin position="1"/>
        <end position="25"/>
    </location>
</feature>